<dbReference type="Pfam" id="PF00291">
    <property type="entry name" value="PALP"/>
    <property type="match status" value="1"/>
</dbReference>
<keyword evidence="4" id="KW-0456">Lyase</keyword>
<proteinExistence type="predicted"/>
<keyword evidence="2" id="KW-0663">Pyridoxal phosphate</keyword>
<name>A0A1W1UC28_9DEIO</name>
<dbReference type="GO" id="GO:0016829">
    <property type="term" value="F:lyase activity"/>
    <property type="evidence" value="ECO:0007669"/>
    <property type="project" value="UniProtKB-KW"/>
</dbReference>
<accession>A0A1W1UC28</accession>
<sequence length="385" mass="40891">MTTDHPRMYFKPGPPTTFNASPDPTLLAFHQRLPGYAPTPLVRAPHLAAALDVREVWVKNEANRLGLPAYKILGASWAVYRELETRHGPFTPWNTLVELSAQLQAHLPLTLVTATDGNHGRAVARMAHWLGLDAHILVPEDMVPARIQAIEAEGARVDVIHGTYDEAVAAAARLADARHLVISDTAWEGYERVPGWVVEGYGTIFQEIDQQLAQQGGQQPEVVAAQMGVGSLAMAVIQHYRAPGRATHVVGVEPTRAACVLHSLEAGKLTEVPGPHASIMAGLNCGNTSPLAWPYLQGGLSASIAISDGQAKEAMRLLAQDGVVSGESGAAGAGGLLALLRHEDAANTRAWLGLTPESTVLVISTEGATDPQAYARIVQAGPDHA</sequence>
<evidence type="ECO:0000313" key="4">
    <source>
        <dbReference type="EMBL" id="SMB78361.1"/>
    </source>
</evidence>
<keyword evidence="5" id="KW-1185">Reference proteome</keyword>
<dbReference type="InterPro" id="IPR001926">
    <property type="entry name" value="TrpB-like_PALP"/>
</dbReference>
<feature type="domain" description="Tryptophan synthase beta chain-like PALP" evidence="3">
    <location>
        <begin position="34"/>
        <end position="340"/>
    </location>
</feature>
<dbReference type="PANTHER" id="PTHR42937:SF1">
    <property type="entry name" value="DIAMINOPROPIONATE AMMONIA-LYASE"/>
    <property type="match status" value="1"/>
</dbReference>
<protein>
    <submittedName>
        <fullName evidence="4">Diaminopropionate ammonia-lyase</fullName>
    </submittedName>
</protein>
<comment type="cofactor">
    <cofactor evidence="1">
        <name>pyridoxal 5'-phosphate</name>
        <dbReference type="ChEBI" id="CHEBI:597326"/>
    </cofactor>
</comment>
<evidence type="ECO:0000256" key="2">
    <source>
        <dbReference type="ARBA" id="ARBA00022898"/>
    </source>
</evidence>
<dbReference type="EMBL" id="FWWU01000002">
    <property type="protein sequence ID" value="SMB78361.1"/>
    <property type="molecule type" value="Genomic_DNA"/>
</dbReference>
<dbReference type="RefSeq" id="WP_084045195.1">
    <property type="nucleotide sequence ID" value="NZ_FWWU01000002.1"/>
</dbReference>
<dbReference type="STRING" id="695939.SAMN00790413_06620"/>
<gene>
    <name evidence="4" type="ORF">SAMN00790413_06620</name>
</gene>
<dbReference type="Gene3D" id="3.40.50.1100">
    <property type="match status" value="2"/>
</dbReference>
<dbReference type="Proteomes" id="UP000192582">
    <property type="component" value="Unassembled WGS sequence"/>
</dbReference>
<dbReference type="NCBIfam" id="NF006058">
    <property type="entry name" value="PRK08206.1"/>
    <property type="match status" value="1"/>
</dbReference>
<dbReference type="InterPro" id="IPR036052">
    <property type="entry name" value="TrpB-like_PALP_sf"/>
</dbReference>
<organism evidence="4 5">
    <name type="scientific">Deinococcus hopiensis KR-140</name>
    <dbReference type="NCBI Taxonomy" id="695939"/>
    <lineage>
        <taxon>Bacteria</taxon>
        <taxon>Thermotogati</taxon>
        <taxon>Deinococcota</taxon>
        <taxon>Deinococci</taxon>
        <taxon>Deinococcales</taxon>
        <taxon>Deinococcaceae</taxon>
        <taxon>Deinococcus</taxon>
    </lineage>
</organism>
<dbReference type="SUPFAM" id="SSF53686">
    <property type="entry name" value="Tryptophan synthase beta subunit-like PLP-dependent enzymes"/>
    <property type="match status" value="1"/>
</dbReference>
<reference evidence="4 5" key="1">
    <citation type="submission" date="2017-04" db="EMBL/GenBank/DDBJ databases">
        <authorList>
            <person name="Afonso C.L."/>
            <person name="Miller P.J."/>
            <person name="Scott M.A."/>
            <person name="Spackman E."/>
            <person name="Goraichik I."/>
            <person name="Dimitrov K.M."/>
            <person name="Suarez D.L."/>
            <person name="Swayne D.E."/>
        </authorList>
    </citation>
    <scope>NUCLEOTIDE SEQUENCE [LARGE SCALE GENOMIC DNA]</scope>
    <source>
        <strain evidence="4 5">KR-140</strain>
    </source>
</reference>
<evidence type="ECO:0000256" key="1">
    <source>
        <dbReference type="ARBA" id="ARBA00001933"/>
    </source>
</evidence>
<dbReference type="AlphaFoldDB" id="A0A1W1UC28"/>
<evidence type="ECO:0000259" key="3">
    <source>
        <dbReference type="Pfam" id="PF00291"/>
    </source>
</evidence>
<dbReference type="PANTHER" id="PTHR42937">
    <property type="match status" value="1"/>
</dbReference>
<evidence type="ECO:0000313" key="5">
    <source>
        <dbReference type="Proteomes" id="UP000192582"/>
    </source>
</evidence>
<dbReference type="OrthoDB" id="34584at2"/>